<dbReference type="GO" id="GO:0016616">
    <property type="term" value="F:oxidoreductase activity, acting on the CH-OH group of donors, NAD or NADP as acceptor"/>
    <property type="evidence" value="ECO:0007669"/>
    <property type="project" value="TreeGrafter"/>
</dbReference>
<feature type="domain" description="Mannitol dehydrogenase C-terminal" evidence="5">
    <location>
        <begin position="288"/>
        <end position="476"/>
    </location>
</feature>
<dbReference type="InterPro" id="IPR036291">
    <property type="entry name" value="NAD(P)-bd_dom_sf"/>
</dbReference>
<dbReference type="InterPro" id="IPR023027">
    <property type="entry name" value="Mannitol_DH_CS"/>
</dbReference>
<sequence length="494" mass="53315">MSQPLSLAALPSLPSAVARPAYSRQALRPGILHVGVGNFHRAHQAVYLDELFSRGRDLDWAILGAGVRPGDAAMRRALEAQDFLTTVVEMEPSSHRARVTGAMAGFVPVGDDARGIVAALDDPNLRIVSLTVTEGGYCIDPATGAFDPGHPEIRQDAAHPEAPRSVFGTIVSALRRRRDRGLAPFTVMSCDNIPHNGAVTRDAVAGLAALIDPGLAAFIRDEVAFPNSMVDRITPATTESHRALLAERFGIRDEWPVFCEPFRQWVLEDHFPAGRPAFEDVGVTFTPHVAAFELMKIRILNGGHAAIAYPGALLGIHYVHDAMADPQVRGFLDRLEAEEIIPCVPPVPGVELQDYYGLIARRFANSEIGDTIPRLAQDGSNRQPKFILPSARDRLRTGAGVTGLALVSALWCRFCAGTDDAGAPVTIDDPNAARLVPAALAARENPAAFLALRDIFGDLADASSFRSRFENALTGLWRDGTRATLQRYLDGSFS</sequence>
<evidence type="ECO:0000256" key="3">
    <source>
        <dbReference type="ARBA" id="ARBA00061451"/>
    </source>
</evidence>
<dbReference type="Gene3D" id="3.40.50.720">
    <property type="entry name" value="NAD(P)-binding Rossmann-like Domain"/>
    <property type="match status" value="1"/>
</dbReference>
<dbReference type="InterPro" id="IPR013118">
    <property type="entry name" value="Mannitol_DH_C"/>
</dbReference>
<evidence type="ECO:0000313" key="6">
    <source>
        <dbReference type="EMBL" id="RDI57300.1"/>
    </source>
</evidence>
<reference evidence="6 7" key="1">
    <citation type="submission" date="2018-07" db="EMBL/GenBank/DDBJ databases">
        <title>Genomic Encyclopedia of Type Strains, Phase IV (KMG-IV): sequencing the most valuable type-strain genomes for metagenomic binning, comparative biology and taxonomic classification.</title>
        <authorList>
            <person name="Goeker M."/>
        </authorList>
    </citation>
    <scope>NUCLEOTIDE SEQUENCE [LARGE SCALE GENOMIC DNA]</scope>
    <source>
        <strain evidence="6 7">DSM 14364</strain>
    </source>
</reference>
<dbReference type="Gene3D" id="1.10.1040.10">
    <property type="entry name" value="N-(1-d-carboxylethyl)-l-norvaline Dehydrogenase, domain 2"/>
    <property type="match status" value="1"/>
</dbReference>
<feature type="domain" description="Mannitol dehydrogenase N-terminal" evidence="4">
    <location>
        <begin position="30"/>
        <end position="279"/>
    </location>
</feature>
<dbReference type="RefSeq" id="WP_114771613.1">
    <property type="nucleotide sequence ID" value="NZ_QQBB01000007.1"/>
</dbReference>
<dbReference type="InterPro" id="IPR013328">
    <property type="entry name" value="6PGD_dom2"/>
</dbReference>
<evidence type="ECO:0000313" key="7">
    <source>
        <dbReference type="Proteomes" id="UP000254925"/>
    </source>
</evidence>
<comment type="similarity">
    <text evidence="3">Belongs to the mannitol dehydrogenase family. UxuB subfamily.</text>
</comment>
<dbReference type="InterPro" id="IPR050988">
    <property type="entry name" value="Mannitol_DH/Oxidoreductase"/>
</dbReference>
<dbReference type="Pfam" id="PF08125">
    <property type="entry name" value="Mannitol_dh_C"/>
    <property type="match status" value="1"/>
</dbReference>
<gene>
    <name evidence="6" type="ORF">DES45_107218</name>
</gene>
<dbReference type="AlphaFoldDB" id="A0A370HHC4"/>
<comment type="caution">
    <text evidence="6">The sequence shown here is derived from an EMBL/GenBank/DDBJ whole genome shotgun (WGS) entry which is preliminary data.</text>
</comment>
<protein>
    <submittedName>
        <fullName evidence="6">Mannitol 2-dehydrogenase</fullName>
    </submittedName>
</protein>
<dbReference type="Pfam" id="PF01232">
    <property type="entry name" value="Mannitol_dh"/>
    <property type="match status" value="1"/>
</dbReference>
<dbReference type="EMBL" id="QQBB01000007">
    <property type="protein sequence ID" value="RDI57300.1"/>
    <property type="molecule type" value="Genomic_DNA"/>
</dbReference>
<dbReference type="PRINTS" id="PR00084">
    <property type="entry name" value="MTLDHDRGNASE"/>
</dbReference>
<evidence type="ECO:0000256" key="1">
    <source>
        <dbReference type="ARBA" id="ARBA00023002"/>
    </source>
</evidence>
<dbReference type="Proteomes" id="UP000254925">
    <property type="component" value="Unassembled WGS sequence"/>
</dbReference>
<keyword evidence="2" id="KW-0520">NAD</keyword>
<dbReference type="PANTHER" id="PTHR43362">
    <property type="entry name" value="MANNITOL DEHYDROGENASE DSF1-RELATED"/>
    <property type="match status" value="1"/>
</dbReference>
<dbReference type="InterPro" id="IPR008927">
    <property type="entry name" value="6-PGluconate_DH-like_C_sf"/>
</dbReference>
<dbReference type="GO" id="GO:0019594">
    <property type="term" value="P:mannitol metabolic process"/>
    <property type="evidence" value="ECO:0007669"/>
    <property type="project" value="InterPro"/>
</dbReference>
<dbReference type="InterPro" id="IPR013131">
    <property type="entry name" value="Mannitol_DH_N"/>
</dbReference>
<evidence type="ECO:0000256" key="2">
    <source>
        <dbReference type="ARBA" id="ARBA00023027"/>
    </source>
</evidence>
<proteinExistence type="inferred from homology"/>
<evidence type="ECO:0000259" key="5">
    <source>
        <dbReference type="Pfam" id="PF08125"/>
    </source>
</evidence>
<organism evidence="6 7">
    <name type="scientific">Microvirga subterranea</name>
    <dbReference type="NCBI Taxonomy" id="186651"/>
    <lineage>
        <taxon>Bacteria</taxon>
        <taxon>Pseudomonadati</taxon>
        <taxon>Pseudomonadota</taxon>
        <taxon>Alphaproteobacteria</taxon>
        <taxon>Hyphomicrobiales</taxon>
        <taxon>Methylobacteriaceae</taxon>
        <taxon>Microvirga</taxon>
    </lineage>
</organism>
<accession>A0A370HHC4</accession>
<dbReference type="OrthoDB" id="271711at2"/>
<dbReference type="InterPro" id="IPR000669">
    <property type="entry name" value="Mannitol_DH"/>
</dbReference>
<dbReference type="PANTHER" id="PTHR43362:SF1">
    <property type="entry name" value="MANNITOL DEHYDROGENASE 2-RELATED"/>
    <property type="match status" value="1"/>
</dbReference>
<keyword evidence="1" id="KW-0560">Oxidoreductase</keyword>
<dbReference type="PROSITE" id="PS00974">
    <property type="entry name" value="MANNITOL_DHGENASE"/>
    <property type="match status" value="1"/>
</dbReference>
<name>A0A370HHC4_9HYPH</name>
<dbReference type="SUPFAM" id="SSF48179">
    <property type="entry name" value="6-phosphogluconate dehydrogenase C-terminal domain-like"/>
    <property type="match status" value="1"/>
</dbReference>
<evidence type="ECO:0000259" key="4">
    <source>
        <dbReference type="Pfam" id="PF01232"/>
    </source>
</evidence>
<keyword evidence="7" id="KW-1185">Reference proteome</keyword>
<dbReference type="FunFam" id="3.40.50.720:FF:000129">
    <property type="entry name" value="D-mannonate oxidoreductase"/>
    <property type="match status" value="1"/>
</dbReference>
<dbReference type="SUPFAM" id="SSF51735">
    <property type="entry name" value="NAD(P)-binding Rossmann-fold domains"/>
    <property type="match status" value="1"/>
</dbReference>